<organism evidence="1 2">
    <name type="scientific">Glaciecola punicea ACAM 611</name>
    <dbReference type="NCBI Taxonomy" id="1121923"/>
    <lineage>
        <taxon>Bacteria</taxon>
        <taxon>Pseudomonadati</taxon>
        <taxon>Pseudomonadota</taxon>
        <taxon>Gammaproteobacteria</taxon>
        <taxon>Alteromonadales</taxon>
        <taxon>Alteromonadaceae</taxon>
        <taxon>Glaciecola</taxon>
    </lineage>
</organism>
<comment type="caution">
    <text evidence="1">The sequence shown here is derived from an EMBL/GenBank/DDBJ whole genome shotgun (WGS) entry which is preliminary data.</text>
</comment>
<dbReference type="AlphaFoldDB" id="H5T8B5"/>
<keyword evidence="2" id="KW-1185">Reference proteome</keyword>
<accession>H5T8B5</accession>
<name>H5T8B5_9ALTE</name>
<sequence length="71" mass="7829">MTSNKNTEPKHGIANFAALETAIANGEEQSVKELLGNEAMPEIERSYLLDFAKLSNNPAITKLIEDIPEKE</sequence>
<dbReference type="OrthoDB" id="6107162at2"/>
<gene>
    <name evidence="1" type="ORF">GPUN_0409</name>
</gene>
<dbReference type="eggNOG" id="ENOG5033564">
    <property type="taxonomic scope" value="Bacteria"/>
</dbReference>
<dbReference type="EMBL" id="BAET01000006">
    <property type="protein sequence ID" value="GAB54556.1"/>
    <property type="molecule type" value="Genomic_DNA"/>
</dbReference>
<dbReference type="RefSeq" id="WP_006002901.1">
    <property type="nucleotide sequence ID" value="NZ_BAET01000006.1"/>
</dbReference>
<protein>
    <submittedName>
        <fullName evidence="1">Uncharacterized protein</fullName>
    </submittedName>
</protein>
<reference evidence="1 2" key="2">
    <citation type="journal article" date="2017" name="Antonie Van Leeuwenhoek">
        <title>Rhizobium rhizosphaerae sp. nov., a novel species isolated from rice rhizosphere.</title>
        <authorList>
            <person name="Zhao J.J."/>
            <person name="Zhang J."/>
            <person name="Zhang R.J."/>
            <person name="Zhang C.W."/>
            <person name="Yin H.Q."/>
            <person name="Zhang X.X."/>
        </authorList>
    </citation>
    <scope>NUCLEOTIDE SEQUENCE [LARGE SCALE GENOMIC DNA]</scope>
    <source>
        <strain evidence="1 2">ACAM 611</strain>
    </source>
</reference>
<evidence type="ECO:0000313" key="1">
    <source>
        <dbReference type="EMBL" id="GAB54556.1"/>
    </source>
</evidence>
<reference evidence="1 2" key="1">
    <citation type="journal article" date="2012" name="J. Bacteriol.">
        <title>Genome sequence of proteorhodopsin-containing sea ice bacterium Glaciecola punicea ACAM 611T.</title>
        <authorList>
            <person name="Qin Q.-L."/>
            <person name="Xie B.-B."/>
            <person name="Shu Y.-L."/>
            <person name="Rong J.-C."/>
            <person name="Zhao D.-L."/>
            <person name="Zhang X.-Y."/>
            <person name="Chen X.-L."/>
            <person name="Zhou B.-C."/>
            <person name="Zhanga Y.-Z."/>
        </authorList>
    </citation>
    <scope>NUCLEOTIDE SEQUENCE [LARGE SCALE GENOMIC DNA]</scope>
    <source>
        <strain evidence="1 2">ACAM 611</strain>
    </source>
</reference>
<dbReference type="Proteomes" id="UP000053586">
    <property type="component" value="Unassembled WGS sequence"/>
</dbReference>
<evidence type="ECO:0000313" key="2">
    <source>
        <dbReference type="Proteomes" id="UP000053586"/>
    </source>
</evidence>
<proteinExistence type="predicted"/>